<dbReference type="EMBL" id="JADKYB010000030">
    <property type="protein sequence ID" value="MBM9510018.1"/>
    <property type="molecule type" value="Genomic_DNA"/>
</dbReference>
<evidence type="ECO:0000313" key="3">
    <source>
        <dbReference type="Proteomes" id="UP000749040"/>
    </source>
</evidence>
<feature type="compositionally biased region" description="Acidic residues" evidence="1">
    <location>
        <begin position="312"/>
        <end position="335"/>
    </location>
</feature>
<keyword evidence="3" id="KW-1185">Reference proteome</keyword>
<organism evidence="2 3">
    <name type="scientific">Actinacidiphila acididurans</name>
    <dbReference type="NCBI Taxonomy" id="2784346"/>
    <lineage>
        <taxon>Bacteria</taxon>
        <taxon>Bacillati</taxon>
        <taxon>Actinomycetota</taxon>
        <taxon>Actinomycetes</taxon>
        <taxon>Kitasatosporales</taxon>
        <taxon>Streptomycetaceae</taxon>
        <taxon>Actinacidiphila</taxon>
    </lineage>
</organism>
<accession>A0ABS2U349</accession>
<dbReference type="Proteomes" id="UP000749040">
    <property type="component" value="Unassembled WGS sequence"/>
</dbReference>
<gene>
    <name evidence="2" type="ORF">ITX44_36775</name>
</gene>
<comment type="caution">
    <text evidence="2">The sequence shown here is derived from an EMBL/GenBank/DDBJ whole genome shotgun (WGS) entry which is preliminary data.</text>
</comment>
<feature type="region of interest" description="Disordered" evidence="1">
    <location>
        <begin position="1"/>
        <end position="27"/>
    </location>
</feature>
<dbReference type="RefSeq" id="WP_205363628.1">
    <property type="nucleotide sequence ID" value="NZ_JADKYB010000030.1"/>
</dbReference>
<feature type="region of interest" description="Disordered" evidence="1">
    <location>
        <begin position="253"/>
        <end position="335"/>
    </location>
</feature>
<sequence length="413" mass="44728">MASPAQAPADAGGPLQHTHFQDNPGGYTRDEQRAILAAVCAPFPDEEISTRPGIDCRACEESPAGVCPNHHKVACTGCGQTVTVAHTDLDFVGHAEATARILAHDPFWGWEPVALNRDGLPRIDDYGGMWIRLTIAGVTRLGYGDAGGKERGAQATKVVIGDAIRNAGMRFGMALDLWKSSARRGRPDAVRTAVGVPERVVNWSKTQWDDAARLAGLLGRAAREGFADVVLPGPNGAEPFGRLLETRIAALRERTGNDTGERGTTPPGQLHPGAAGEENQDTGAPAPGEAPDEKPYQDEPRQEDFGDGTPDAPDETDSSGDADGPYDSDDVPDGESEALDRMVRRVFLHWTKPHLLEQDLTQVRRLGLLDHNVEGPQEWGGQWMRFEFLFDRRFRELDFVPSTDTDDTGRSAA</sequence>
<evidence type="ECO:0000256" key="1">
    <source>
        <dbReference type="SAM" id="MobiDB-lite"/>
    </source>
</evidence>
<evidence type="ECO:0000313" key="2">
    <source>
        <dbReference type="EMBL" id="MBM9510018.1"/>
    </source>
</evidence>
<proteinExistence type="predicted"/>
<reference evidence="2 3" key="1">
    <citation type="submission" date="2021-01" db="EMBL/GenBank/DDBJ databases">
        <title>Streptomyces acididurans sp. nov., isolated from a peat swamp forest soil.</title>
        <authorList>
            <person name="Chantavorakit T."/>
            <person name="Duangmal K."/>
        </authorList>
    </citation>
    <scope>NUCLEOTIDE SEQUENCE [LARGE SCALE GENOMIC DNA]</scope>
    <source>
        <strain evidence="2 3">KK5PA1</strain>
    </source>
</reference>
<name>A0ABS2U349_9ACTN</name>
<feature type="compositionally biased region" description="Basic and acidic residues" evidence="1">
    <location>
        <begin position="291"/>
        <end position="304"/>
    </location>
</feature>
<protein>
    <submittedName>
        <fullName evidence="2">Uncharacterized protein</fullName>
    </submittedName>
</protein>